<dbReference type="Proteomes" id="UP000824120">
    <property type="component" value="Chromosome 10"/>
</dbReference>
<protein>
    <submittedName>
        <fullName evidence="1">Uncharacterized protein</fullName>
    </submittedName>
</protein>
<organism evidence="1 2">
    <name type="scientific">Solanum commersonii</name>
    <name type="common">Commerson's wild potato</name>
    <name type="synonym">Commerson's nightshade</name>
    <dbReference type="NCBI Taxonomy" id="4109"/>
    <lineage>
        <taxon>Eukaryota</taxon>
        <taxon>Viridiplantae</taxon>
        <taxon>Streptophyta</taxon>
        <taxon>Embryophyta</taxon>
        <taxon>Tracheophyta</taxon>
        <taxon>Spermatophyta</taxon>
        <taxon>Magnoliopsida</taxon>
        <taxon>eudicotyledons</taxon>
        <taxon>Gunneridae</taxon>
        <taxon>Pentapetalae</taxon>
        <taxon>asterids</taxon>
        <taxon>lamiids</taxon>
        <taxon>Solanales</taxon>
        <taxon>Solanaceae</taxon>
        <taxon>Solanoideae</taxon>
        <taxon>Solaneae</taxon>
        <taxon>Solanum</taxon>
    </lineage>
</organism>
<dbReference type="OrthoDB" id="1324094at2759"/>
<gene>
    <name evidence="1" type="ORF">H5410_052240</name>
</gene>
<name>A0A9J5X2F4_SOLCO</name>
<dbReference type="AlphaFoldDB" id="A0A9J5X2F4"/>
<reference evidence="1 2" key="1">
    <citation type="submission" date="2020-09" db="EMBL/GenBank/DDBJ databases">
        <title>De no assembly of potato wild relative species, Solanum commersonii.</title>
        <authorList>
            <person name="Cho K."/>
        </authorList>
    </citation>
    <scope>NUCLEOTIDE SEQUENCE [LARGE SCALE GENOMIC DNA]</scope>
    <source>
        <strain evidence="1">LZ3.2</strain>
        <tissue evidence="1">Leaf</tissue>
    </source>
</reference>
<sequence length="156" mass="16993">MELEGKESAIDLLILLPKASSKLPREEDKKSNISKKRKHINRDQEVDEQLRLFVLRACMSGASSSSVPAEVGLISGVDVVMESQTLTTIPPGSEGILGVSLSAPATTATTIHVSEIQKPLHHFQTLKPRASPIYPTLSTISVVEMCRYKNEKIVAT</sequence>
<proteinExistence type="predicted"/>
<keyword evidence="2" id="KW-1185">Reference proteome</keyword>
<evidence type="ECO:0000313" key="1">
    <source>
        <dbReference type="EMBL" id="KAG5581613.1"/>
    </source>
</evidence>
<evidence type="ECO:0000313" key="2">
    <source>
        <dbReference type="Proteomes" id="UP000824120"/>
    </source>
</evidence>
<dbReference type="EMBL" id="JACXVP010000010">
    <property type="protein sequence ID" value="KAG5581613.1"/>
    <property type="molecule type" value="Genomic_DNA"/>
</dbReference>
<accession>A0A9J5X2F4</accession>
<feature type="non-terminal residue" evidence="1">
    <location>
        <position position="1"/>
    </location>
</feature>
<comment type="caution">
    <text evidence="1">The sequence shown here is derived from an EMBL/GenBank/DDBJ whole genome shotgun (WGS) entry which is preliminary data.</text>
</comment>